<dbReference type="Proteomes" id="UP000614996">
    <property type="component" value="Unassembled WGS sequence"/>
</dbReference>
<evidence type="ECO:0000313" key="2">
    <source>
        <dbReference type="Proteomes" id="UP000614996"/>
    </source>
</evidence>
<gene>
    <name evidence="1" type="ORF">NUM_44410</name>
</gene>
<name>A0A8J4AGD7_9ACTN</name>
<comment type="caution">
    <text evidence="1">The sequence shown here is derived from an EMBL/GenBank/DDBJ whole genome shotgun (WGS) entry which is preliminary data.</text>
</comment>
<evidence type="ECO:0000313" key="1">
    <source>
        <dbReference type="EMBL" id="GIL29187.1"/>
    </source>
</evidence>
<dbReference type="EMBL" id="BOPO01000084">
    <property type="protein sequence ID" value="GIL29187.1"/>
    <property type="molecule type" value="Genomic_DNA"/>
</dbReference>
<keyword evidence="2" id="KW-1185">Reference proteome</keyword>
<dbReference type="RefSeq" id="WP_207126859.1">
    <property type="nucleotide sequence ID" value="NZ_BOPO01000084.1"/>
</dbReference>
<reference evidence="2" key="1">
    <citation type="journal article" date="2021" name="Int. J. Syst. Evol. Microbiol.">
        <title>Actinocatenispora comari sp. nov., an endophytic actinomycete isolated from aerial parts of Comarum salesowianum.</title>
        <authorList>
            <person name="Oyunbileg N."/>
            <person name="Iizaka Y."/>
            <person name="Hamada M."/>
            <person name="Davaapurev B.O."/>
            <person name="Fukumoto A."/>
            <person name="Tsetseg B."/>
            <person name="Kato F."/>
            <person name="Tamura T."/>
            <person name="Batkhuu J."/>
            <person name="Anzai Y."/>
        </authorList>
    </citation>
    <scope>NUCLEOTIDE SEQUENCE [LARGE SCALE GENOMIC DNA]</scope>
    <source>
        <strain evidence="2">NUM-2625</strain>
    </source>
</reference>
<proteinExistence type="predicted"/>
<accession>A0A8J4AGD7</accession>
<organism evidence="1 2">
    <name type="scientific">Actinocatenispora comari</name>
    <dbReference type="NCBI Taxonomy" id="2807577"/>
    <lineage>
        <taxon>Bacteria</taxon>
        <taxon>Bacillati</taxon>
        <taxon>Actinomycetota</taxon>
        <taxon>Actinomycetes</taxon>
        <taxon>Micromonosporales</taxon>
        <taxon>Micromonosporaceae</taxon>
        <taxon>Actinocatenispora</taxon>
    </lineage>
</organism>
<sequence>MDVEQELRAAIRGRPGWKFRDGGAEYHRRGADRRGRVRHVLYRARPREPWIAVFTDKHGGAG</sequence>
<dbReference type="AlphaFoldDB" id="A0A8J4AGD7"/>
<protein>
    <submittedName>
        <fullName evidence="1">Uncharacterized protein</fullName>
    </submittedName>
</protein>